<proteinExistence type="predicted"/>
<gene>
    <name evidence="2" type="ORF">NDU88_004265</name>
</gene>
<evidence type="ECO:0000313" key="3">
    <source>
        <dbReference type="Proteomes" id="UP001066276"/>
    </source>
</evidence>
<comment type="caution">
    <text evidence="2">The sequence shown here is derived from an EMBL/GenBank/DDBJ whole genome shotgun (WGS) entry which is preliminary data.</text>
</comment>
<feature type="compositionally biased region" description="Basic and acidic residues" evidence="1">
    <location>
        <begin position="19"/>
        <end position="42"/>
    </location>
</feature>
<feature type="compositionally biased region" description="Basic residues" evidence="1">
    <location>
        <begin position="43"/>
        <end position="52"/>
    </location>
</feature>
<reference evidence="2" key="1">
    <citation type="journal article" date="2022" name="bioRxiv">
        <title>Sequencing and chromosome-scale assembly of the giantPleurodeles waltlgenome.</title>
        <authorList>
            <person name="Brown T."/>
            <person name="Elewa A."/>
            <person name="Iarovenko S."/>
            <person name="Subramanian E."/>
            <person name="Araus A.J."/>
            <person name="Petzold A."/>
            <person name="Susuki M."/>
            <person name="Suzuki K.-i.T."/>
            <person name="Hayashi T."/>
            <person name="Toyoda A."/>
            <person name="Oliveira C."/>
            <person name="Osipova E."/>
            <person name="Leigh N.D."/>
            <person name="Simon A."/>
            <person name="Yun M.H."/>
        </authorList>
    </citation>
    <scope>NUCLEOTIDE SEQUENCE</scope>
    <source>
        <strain evidence="2">20211129_DDA</strain>
        <tissue evidence="2">Liver</tissue>
    </source>
</reference>
<protein>
    <submittedName>
        <fullName evidence="2">Uncharacterized protein</fullName>
    </submittedName>
</protein>
<sequence>MPRNHGASAEERDQEESEQTGHAREERGHGRNTETERPDRNHSIRKRQKVNKKRLEQGKKEKMMEGKTGIEKSQKRENEEY</sequence>
<organism evidence="2 3">
    <name type="scientific">Pleurodeles waltl</name>
    <name type="common">Iberian ribbed newt</name>
    <dbReference type="NCBI Taxonomy" id="8319"/>
    <lineage>
        <taxon>Eukaryota</taxon>
        <taxon>Metazoa</taxon>
        <taxon>Chordata</taxon>
        <taxon>Craniata</taxon>
        <taxon>Vertebrata</taxon>
        <taxon>Euteleostomi</taxon>
        <taxon>Amphibia</taxon>
        <taxon>Batrachia</taxon>
        <taxon>Caudata</taxon>
        <taxon>Salamandroidea</taxon>
        <taxon>Salamandridae</taxon>
        <taxon>Pleurodelinae</taxon>
        <taxon>Pleurodeles</taxon>
    </lineage>
</organism>
<evidence type="ECO:0000256" key="1">
    <source>
        <dbReference type="SAM" id="MobiDB-lite"/>
    </source>
</evidence>
<evidence type="ECO:0000313" key="2">
    <source>
        <dbReference type="EMBL" id="KAJ1116046.1"/>
    </source>
</evidence>
<feature type="compositionally biased region" description="Basic and acidic residues" evidence="1">
    <location>
        <begin position="53"/>
        <end position="81"/>
    </location>
</feature>
<feature type="region of interest" description="Disordered" evidence="1">
    <location>
        <begin position="1"/>
        <end position="81"/>
    </location>
</feature>
<accession>A0AAV7NJ88</accession>
<keyword evidence="3" id="KW-1185">Reference proteome</keyword>
<dbReference type="Proteomes" id="UP001066276">
    <property type="component" value="Chromosome 8"/>
</dbReference>
<dbReference type="AlphaFoldDB" id="A0AAV7NJ88"/>
<name>A0AAV7NJ88_PLEWA</name>
<dbReference type="EMBL" id="JANPWB010000012">
    <property type="protein sequence ID" value="KAJ1116046.1"/>
    <property type="molecule type" value="Genomic_DNA"/>
</dbReference>